<comment type="caution">
    <text evidence="2">The sequence shown here is derived from an EMBL/GenBank/DDBJ whole genome shotgun (WGS) entry which is preliminary data.</text>
</comment>
<protein>
    <submittedName>
        <fullName evidence="2">Uncharacterized protein</fullName>
    </submittedName>
</protein>
<feature type="region of interest" description="Disordered" evidence="1">
    <location>
        <begin position="1"/>
        <end position="45"/>
    </location>
</feature>
<proteinExistence type="predicted"/>
<dbReference type="EMBL" id="JBHSDK010000002">
    <property type="protein sequence ID" value="MFC4333846.1"/>
    <property type="molecule type" value="Genomic_DNA"/>
</dbReference>
<name>A0ABV8TTI2_9ACTN</name>
<evidence type="ECO:0000313" key="3">
    <source>
        <dbReference type="Proteomes" id="UP001595823"/>
    </source>
</evidence>
<accession>A0ABV8TTI2</accession>
<keyword evidence="3" id="KW-1185">Reference proteome</keyword>
<sequence>MGKKNAPRDMGEGKHSKETRTDGHKKGSRGPFVDPSQNKKGKHGK</sequence>
<evidence type="ECO:0000313" key="2">
    <source>
        <dbReference type="EMBL" id="MFC4333846.1"/>
    </source>
</evidence>
<reference evidence="3" key="1">
    <citation type="journal article" date="2019" name="Int. J. Syst. Evol. Microbiol.">
        <title>The Global Catalogue of Microorganisms (GCM) 10K type strain sequencing project: providing services to taxonomists for standard genome sequencing and annotation.</title>
        <authorList>
            <consortium name="The Broad Institute Genomics Platform"/>
            <consortium name="The Broad Institute Genome Sequencing Center for Infectious Disease"/>
            <person name="Wu L."/>
            <person name="Ma J."/>
        </authorList>
    </citation>
    <scope>NUCLEOTIDE SEQUENCE [LARGE SCALE GENOMIC DNA]</scope>
    <source>
        <strain evidence="3">IBRC-M 10908</strain>
    </source>
</reference>
<gene>
    <name evidence="2" type="ORF">ACFPET_01385</name>
</gene>
<organism evidence="2 3">
    <name type="scientific">Salininema proteolyticum</name>
    <dbReference type="NCBI Taxonomy" id="1607685"/>
    <lineage>
        <taxon>Bacteria</taxon>
        <taxon>Bacillati</taxon>
        <taxon>Actinomycetota</taxon>
        <taxon>Actinomycetes</taxon>
        <taxon>Glycomycetales</taxon>
        <taxon>Glycomycetaceae</taxon>
        <taxon>Salininema</taxon>
    </lineage>
</organism>
<dbReference type="Proteomes" id="UP001595823">
    <property type="component" value="Unassembled WGS sequence"/>
</dbReference>
<dbReference type="RefSeq" id="WP_380617585.1">
    <property type="nucleotide sequence ID" value="NZ_JBHSDK010000002.1"/>
</dbReference>
<evidence type="ECO:0000256" key="1">
    <source>
        <dbReference type="SAM" id="MobiDB-lite"/>
    </source>
</evidence>
<feature type="compositionally biased region" description="Basic and acidic residues" evidence="1">
    <location>
        <begin position="1"/>
        <end position="25"/>
    </location>
</feature>